<keyword evidence="2" id="KW-0812">Transmembrane</keyword>
<accession>A0A8H8CNU0</accession>
<feature type="compositionally biased region" description="Polar residues" evidence="1">
    <location>
        <begin position="166"/>
        <end position="200"/>
    </location>
</feature>
<evidence type="ECO:0000256" key="1">
    <source>
        <dbReference type="SAM" id="MobiDB-lite"/>
    </source>
</evidence>
<feature type="region of interest" description="Disordered" evidence="1">
    <location>
        <begin position="243"/>
        <end position="279"/>
    </location>
</feature>
<gene>
    <name evidence="3" type="ORF">JR316_001655</name>
</gene>
<reference evidence="3" key="1">
    <citation type="submission" date="2021-02" db="EMBL/GenBank/DDBJ databases">
        <title>Psilocybe cubensis genome.</title>
        <authorList>
            <person name="Mckernan K.J."/>
            <person name="Crawford S."/>
            <person name="Trippe A."/>
            <person name="Kane L.T."/>
            <person name="Mclaughlin S."/>
        </authorList>
    </citation>
    <scope>NUCLEOTIDE SEQUENCE [LARGE SCALE GENOMIC DNA]</scope>
    <source>
        <strain evidence="3">MGC-MH-2018</strain>
    </source>
</reference>
<dbReference type="EMBL" id="JAFIQS010000002">
    <property type="protein sequence ID" value="KAG5172160.1"/>
    <property type="molecule type" value="Genomic_DNA"/>
</dbReference>
<feature type="region of interest" description="Disordered" evidence="1">
    <location>
        <begin position="339"/>
        <end position="391"/>
    </location>
</feature>
<feature type="compositionally biased region" description="Pro residues" evidence="1">
    <location>
        <begin position="346"/>
        <end position="355"/>
    </location>
</feature>
<organism evidence="3">
    <name type="scientific">Psilocybe cubensis</name>
    <name type="common">Psychedelic mushroom</name>
    <name type="synonym">Stropharia cubensis</name>
    <dbReference type="NCBI Taxonomy" id="181762"/>
    <lineage>
        <taxon>Eukaryota</taxon>
        <taxon>Fungi</taxon>
        <taxon>Dikarya</taxon>
        <taxon>Basidiomycota</taxon>
        <taxon>Agaricomycotina</taxon>
        <taxon>Agaricomycetes</taxon>
        <taxon>Agaricomycetidae</taxon>
        <taxon>Agaricales</taxon>
        <taxon>Agaricineae</taxon>
        <taxon>Strophariaceae</taxon>
        <taxon>Psilocybe</taxon>
    </lineage>
</organism>
<feature type="region of interest" description="Disordered" evidence="1">
    <location>
        <begin position="1"/>
        <end position="32"/>
    </location>
</feature>
<keyword evidence="2" id="KW-1133">Transmembrane helix</keyword>
<feature type="compositionally biased region" description="Low complexity" evidence="1">
    <location>
        <begin position="11"/>
        <end position="32"/>
    </location>
</feature>
<sequence length="391" mass="41271">MSSAGGLSSISAPSQSATDSATPTTTPLPSSTTGFSNVISGSFTVHETVTVPTTIDGRATSVEIVVTTMIPNTPALDVIPVHKRPNTHVVAGVVTSVVVLVVIFLLLLFYYRRRRSPKQGGVDGTKDPLANVHLSRRKTRRVGNNHEENETGTVTPFEVSQLAPLTPNTPASSTDMSHETSPTLSGYLSPPASHTINNNERSSEKGCIRPPSTTHSSNNIILPLPPGLILDEKRAHAPYVLQWEPSTPSTLPPTPTAGSYNHPTPSPSPSSSSPPRAERSLSYLLSSTRPMSTIAPSIAPSEVAPAYSARRMHFRYRSGASVLTNATESIPPAYDQHYEHDAANAPPVPPLPPLPATAVPGAASNANSRTAGREREPGSVVVRSLPSIPPS</sequence>
<dbReference type="AlphaFoldDB" id="A0A8H8CNU0"/>
<feature type="region of interest" description="Disordered" evidence="1">
    <location>
        <begin position="117"/>
        <end position="221"/>
    </location>
</feature>
<evidence type="ECO:0000256" key="2">
    <source>
        <dbReference type="SAM" id="Phobius"/>
    </source>
</evidence>
<feature type="transmembrane region" description="Helical" evidence="2">
    <location>
        <begin position="89"/>
        <end position="111"/>
    </location>
</feature>
<comment type="caution">
    <text evidence="3">The sequence shown here is derived from an EMBL/GenBank/DDBJ whole genome shotgun (WGS) entry which is preliminary data.</text>
</comment>
<protein>
    <submittedName>
        <fullName evidence="3">Uncharacterized protein</fullName>
    </submittedName>
</protein>
<feature type="compositionally biased region" description="Basic residues" evidence="1">
    <location>
        <begin position="134"/>
        <end position="143"/>
    </location>
</feature>
<dbReference type="OrthoDB" id="10657051at2759"/>
<name>A0A8H8CNU0_PSICU</name>
<proteinExistence type="predicted"/>
<evidence type="ECO:0000313" key="3">
    <source>
        <dbReference type="EMBL" id="KAG5172160.1"/>
    </source>
</evidence>
<feature type="compositionally biased region" description="Polar residues" evidence="1">
    <location>
        <begin position="1"/>
        <end position="10"/>
    </location>
</feature>
<keyword evidence="2" id="KW-0472">Membrane</keyword>